<proteinExistence type="predicted"/>
<comment type="caution">
    <text evidence="1">The sequence shown here is derived from an EMBL/GenBank/DDBJ whole genome shotgun (WGS) entry which is preliminary data.</text>
</comment>
<gene>
    <name evidence="1" type="ORF">MPEBLZ_02031</name>
</gene>
<dbReference type="AlphaFoldDB" id="A0A0N8KQY2"/>
<sequence>MINIEEIAEYFNEIFRLYGQKIMVENVELVIFFKNRKFWDSL</sequence>
<reference evidence="1 2" key="1">
    <citation type="submission" date="2015-09" db="EMBL/GenBank/DDBJ databases">
        <title>A metagenomics-based metabolic model of nitrate-dependent anaerobic oxidation of methane by Methanoperedens-like archaea.</title>
        <authorList>
            <person name="Arshad A."/>
            <person name="Speth D.R."/>
            <person name="De Graaf R.M."/>
            <person name="Op Den Camp H.J."/>
            <person name="Jetten M.S."/>
            <person name="Welte C.U."/>
        </authorList>
    </citation>
    <scope>NUCLEOTIDE SEQUENCE [LARGE SCALE GENOMIC DNA]</scope>
</reference>
<evidence type="ECO:0000313" key="2">
    <source>
        <dbReference type="Proteomes" id="UP000050360"/>
    </source>
</evidence>
<dbReference type="Proteomes" id="UP000050360">
    <property type="component" value="Unassembled WGS sequence"/>
</dbReference>
<organism evidence="1 2">
    <name type="scientific">Candidatus Methanoperedens nitratireducens</name>
    <dbReference type="NCBI Taxonomy" id="1392998"/>
    <lineage>
        <taxon>Archaea</taxon>
        <taxon>Methanobacteriati</taxon>
        <taxon>Methanobacteriota</taxon>
        <taxon>Stenosarchaea group</taxon>
        <taxon>Methanomicrobia</taxon>
        <taxon>Methanosarcinales</taxon>
        <taxon>ANME-2 cluster</taxon>
        <taxon>Candidatus Methanoperedentaceae</taxon>
        <taxon>Candidatus Methanoperedens</taxon>
    </lineage>
</organism>
<feature type="non-terminal residue" evidence="1">
    <location>
        <position position="42"/>
    </location>
</feature>
<protein>
    <submittedName>
        <fullName evidence="1">Uncharacterized protein</fullName>
    </submittedName>
</protein>
<evidence type="ECO:0000313" key="1">
    <source>
        <dbReference type="EMBL" id="KPQ43410.1"/>
    </source>
</evidence>
<accession>A0A0N8KQY2</accession>
<dbReference type="EMBL" id="LKCM01000149">
    <property type="protein sequence ID" value="KPQ43410.1"/>
    <property type="molecule type" value="Genomic_DNA"/>
</dbReference>
<name>A0A0N8KQY2_9EURY</name>